<evidence type="ECO:0000256" key="1">
    <source>
        <dbReference type="ARBA" id="ARBA00023015"/>
    </source>
</evidence>
<gene>
    <name evidence="4" type="ORF">JEQ17_09140</name>
</gene>
<sequence length="325" mass="34581">MAITAFDGVQLLDVTGPAEVFGTANMFGARYDVRTVSPGGADVRTSSGVRIGVDGASESLPARLGTVVVPGRRDWRQAVADVDVVECVTEVVRRSDRVTSVCAGAFLLAHIGVLDGRRAATHWRLADELAAAYPLVSVEADPVFVRDGHVTTSAGITAGIDLALSLVEDDYGPDLARDVARELVVFMARPAGQSQFSVRLIPREARHPGLRRAMDTVVADPAAPHSLDTLARDVGVSPRHLTRLFRSETGMTPGQYLESARLESARAILEAGDEPVEAVAGRSGFGSAETMRRAFHHTLGVTPTTYRARFRSTRPAISSPNATGS</sequence>
<dbReference type="CDD" id="cd03137">
    <property type="entry name" value="GATase1_AraC_1"/>
    <property type="match status" value="1"/>
</dbReference>
<keyword evidence="2" id="KW-0804">Transcription</keyword>
<keyword evidence="1" id="KW-0805">Transcription regulation</keyword>
<evidence type="ECO:0000313" key="4">
    <source>
        <dbReference type="EMBL" id="QQM39617.1"/>
    </source>
</evidence>
<dbReference type="SUPFAM" id="SSF52317">
    <property type="entry name" value="Class I glutamine amidotransferase-like"/>
    <property type="match status" value="1"/>
</dbReference>
<dbReference type="Pfam" id="PF12833">
    <property type="entry name" value="HTH_18"/>
    <property type="match status" value="1"/>
</dbReference>
<dbReference type="Gene3D" id="1.10.10.60">
    <property type="entry name" value="Homeodomain-like"/>
    <property type="match status" value="1"/>
</dbReference>
<keyword evidence="5" id="KW-1185">Reference proteome</keyword>
<reference evidence="4 5" key="1">
    <citation type="submission" date="2020-12" db="EMBL/GenBank/DDBJ databases">
        <title>A novel species.</title>
        <authorList>
            <person name="Li K."/>
        </authorList>
    </citation>
    <scope>NUCLEOTIDE SEQUENCE [LARGE SCALE GENOMIC DNA]</scope>
    <source>
        <strain evidence="4 5">ZYC-3</strain>
    </source>
</reference>
<dbReference type="InterPro" id="IPR002818">
    <property type="entry name" value="DJ-1/PfpI"/>
</dbReference>
<dbReference type="PANTHER" id="PTHR43130">
    <property type="entry name" value="ARAC-FAMILY TRANSCRIPTIONAL REGULATOR"/>
    <property type="match status" value="1"/>
</dbReference>
<proteinExistence type="predicted"/>
<dbReference type="InterPro" id="IPR009057">
    <property type="entry name" value="Homeodomain-like_sf"/>
</dbReference>
<dbReference type="GO" id="GO:0003700">
    <property type="term" value="F:DNA-binding transcription factor activity"/>
    <property type="evidence" value="ECO:0007669"/>
    <property type="project" value="InterPro"/>
</dbReference>
<evidence type="ECO:0000256" key="2">
    <source>
        <dbReference type="ARBA" id="ARBA00023163"/>
    </source>
</evidence>
<dbReference type="Pfam" id="PF01965">
    <property type="entry name" value="DJ-1_PfpI"/>
    <property type="match status" value="1"/>
</dbReference>
<dbReference type="InterPro" id="IPR052158">
    <property type="entry name" value="INH-QAR"/>
</dbReference>
<evidence type="ECO:0000259" key="3">
    <source>
        <dbReference type="PROSITE" id="PS01124"/>
    </source>
</evidence>
<dbReference type="RefSeq" id="WP_200394757.1">
    <property type="nucleotide sequence ID" value="NZ_CP066831.1"/>
</dbReference>
<dbReference type="InterPro" id="IPR018060">
    <property type="entry name" value="HTH_AraC"/>
</dbReference>
<organism evidence="4 5">
    <name type="scientific">Streptomyces liliifuscus</name>
    <dbReference type="NCBI Taxonomy" id="2797636"/>
    <lineage>
        <taxon>Bacteria</taxon>
        <taxon>Bacillati</taxon>
        <taxon>Actinomycetota</taxon>
        <taxon>Actinomycetes</taxon>
        <taxon>Kitasatosporales</taxon>
        <taxon>Streptomycetaceae</taxon>
        <taxon>Streptomyces</taxon>
    </lineage>
</organism>
<dbReference type="PROSITE" id="PS01124">
    <property type="entry name" value="HTH_ARAC_FAMILY_2"/>
    <property type="match status" value="1"/>
</dbReference>
<protein>
    <submittedName>
        <fullName evidence="4">GlxA family transcriptional regulator</fullName>
    </submittedName>
</protein>
<dbReference type="EMBL" id="CP066831">
    <property type="protein sequence ID" value="QQM39617.1"/>
    <property type="molecule type" value="Genomic_DNA"/>
</dbReference>
<name>A0A7T7KUW7_9ACTN</name>
<dbReference type="Proteomes" id="UP000595636">
    <property type="component" value="Chromosome"/>
</dbReference>
<dbReference type="PANTHER" id="PTHR43130:SF3">
    <property type="entry name" value="HTH-TYPE TRANSCRIPTIONAL REGULATOR RV1931C"/>
    <property type="match status" value="1"/>
</dbReference>
<feature type="domain" description="HTH araC/xylS-type" evidence="3">
    <location>
        <begin position="211"/>
        <end position="309"/>
    </location>
</feature>
<dbReference type="AlphaFoldDB" id="A0A7T7KUW7"/>
<dbReference type="SMART" id="SM00342">
    <property type="entry name" value="HTH_ARAC"/>
    <property type="match status" value="1"/>
</dbReference>
<dbReference type="Gene3D" id="3.40.50.880">
    <property type="match status" value="1"/>
</dbReference>
<dbReference type="GO" id="GO:0043565">
    <property type="term" value="F:sequence-specific DNA binding"/>
    <property type="evidence" value="ECO:0007669"/>
    <property type="project" value="InterPro"/>
</dbReference>
<evidence type="ECO:0000313" key="5">
    <source>
        <dbReference type="Proteomes" id="UP000595636"/>
    </source>
</evidence>
<accession>A0A7T7KUW7</accession>
<dbReference type="SUPFAM" id="SSF46689">
    <property type="entry name" value="Homeodomain-like"/>
    <property type="match status" value="2"/>
</dbReference>
<dbReference type="KEGG" id="slf:JEQ17_09140"/>
<dbReference type="InterPro" id="IPR029062">
    <property type="entry name" value="Class_I_gatase-like"/>
</dbReference>